<name>A0A0R1LPC6_9LACO</name>
<evidence type="ECO:0000259" key="2">
    <source>
        <dbReference type="Pfam" id="PF13460"/>
    </source>
</evidence>
<evidence type="ECO:0000313" key="3">
    <source>
        <dbReference type="EMBL" id="KRK94964.1"/>
    </source>
</evidence>
<reference evidence="3 4" key="1">
    <citation type="journal article" date="2015" name="Genome Announc.">
        <title>Expanding the biotechnology potential of lactobacilli through comparative genomics of 213 strains and associated genera.</title>
        <authorList>
            <person name="Sun Z."/>
            <person name="Harris H.M."/>
            <person name="McCann A."/>
            <person name="Guo C."/>
            <person name="Argimon S."/>
            <person name="Zhang W."/>
            <person name="Yang X."/>
            <person name="Jeffery I.B."/>
            <person name="Cooney J.C."/>
            <person name="Kagawa T.F."/>
            <person name="Liu W."/>
            <person name="Song Y."/>
            <person name="Salvetti E."/>
            <person name="Wrobel A."/>
            <person name="Rasinkangas P."/>
            <person name="Parkhill J."/>
            <person name="Rea M.C."/>
            <person name="O'Sullivan O."/>
            <person name="Ritari J."/>
            <person name="Douillard F.P."/>
            <person name="Paul Ross R."/>
            <person name="Yang R."/>
            <person name="Briner A.E."/>
            <person name="Felis G.E."/>
            <person name="de Vos W.M."/>
            <person name="Barrangou R."/>
            <person name="Klaenhammer T.R."/>
            <person name="Caufield P.W."/>
            <person name="Cui Y."/>
            <person name="Zhang H."/>
            <person name="O'Toole P.W."/>
        </authorList>
    </citation>
    <scope>NUCLEOTIDE SEQUENCE [LARGE SCALE GENOMIC DNA]</scope>
    <source>
        <strain evidence="3 4">DSM 19394</strain>
    </source>
</reference>
<evidence type="ECO:0000256" key="1">
    <source>
        <dbReference type="SAM" id="MobiDB-lite"/>
    </source>
</evidence>
<dbReference type="OrthoDB" id="9803892at2"/>
<evidence type="ECO:0000313" key="4">
    <source>
        <dbReference type="Proteomes" id="UP000051955"/>
    </source>
</evidence>
<dbReference type="PANTHER" id="PTHR15020:SF50">
    <property type="entry name" value="UPF0659 PROTEIN YMR090W"/>
    <property type="match status" value="1"/>
</dbReference>
<dbReference type="AlphaFoldDB" id="A0A0R1LPC6"/>
<proteinExistence type="predicted"/>
<feature type="region of interest" description="Disordered" evidence="1">
    <location>
        <begin position="193"/>
        <end position="213"/>
    </location>
</feature>
<dbReference type="SUPFAM" id="SSF51735">
    <property type="entry name" value="NAD(P)-binding Rossmann-fold domains"/>
    <property type="match status" value="1"/>
</dbReference>
<dbReference type="EMBL" id="AZDV01000023">
    <property type="protein sequence ID" value="KRK94964.1"/>
    <property type="molecule type" value="Genomic_DNA"/>
</dbReference>
<dbReference type="RefSeq" id="WP_057802942.1">
    <property type="nucleotide sequence ID" value="NZ_AZDV01000023.1"/>
</dbReference>
<dbReference type="InterPro" id="IPR016040">
    <property type="entry name" value="NAD(P)-bd_dom"/>
</dbReference>
<dbReference type="PATRIC" id="fig|1423715.3.peg.2219"/>
<feature type="domain" description="NAD(P)-binding" evidence="2">
    <location>
        <begin position="8"/>
        <end position="190"/>
    </location>
</feature>
<dbReference type="Proteomes" id="UP000051955">
    <property type="component" value="Unassembled WGS sequence"/>
</dbReference>
<protein>
    <submittedName>
        <fullName evidence="3">Saccharopine dehydrogenase related protein</fullName>
    </submittedName>
</protein>
<dbReference type="Pfam" id="PF13460">
    <property type="entry name" value="NAD_binding_10"/>
    <property type="match status" value="1"/>
</dbReference>
<dbReference type="InterPro" id="IPR036291">
    <property type="entry name" value="NAD(P)-bd_dom_sf"/>
</dbReference>
<keyword evidence="4" id="KW-1185">Reference proteome</keyword>
<sequence length="213" mass="22968">MTNVLVLGAYGKIAQLATPMLLADTDAQLTLFLRNAQRLAAAASDRVTVVDGDAANVNDLAHAMDDMDVVYANLAGHNIEAQAQAVVTAMKQAGVKRLIWISTLGIYDEVPGAFGQWNHQMLDGGYLETYAAAAKVIEGSTLDYTIIRPAWLSNHDEVAYETTQKGDPFKGTEVSRKSIAAVVTKLVQDPSQHVHDSLGVNKPNTDGDKPAWY</sequence>
<comment type="caution">
    <text evidence="3">The sequence shown here is derived from an EMBL/GenBank/DDBJ whole genome shotgun (WGS) entry which is preliminary data.</text>
</comment>
<dbReference type="Gene3D" id="3.40.50.720">
    <property type="entry name" value="NAD(P)-binding Rossmann-like Domain"/>
    <property type="match status" value="1"/>
</dbReference>
<dbReference type="CDD" id="cd05267">
    <property type="entry name" value="SDR_a6"/>
    <property type="match status" value="1"/>
</dbReference>
<gene>
    <name evidence="3" type="ORF">FD25_GL002149</name>
</gene>
<organism evidence="3 4">
    <name type="scientific">Levilactobacillus acidifarinae DSM 19394 = JCM 15949</name>
    <dbReference type="NCBI Taxonomy" id="1423715"/>
    <lineage>
        <taxon>Bacteria</taxon>
        <taxon>Bacillati</taxon>
        <taxon>Bacillota</taxon>
        <taxon>Bacilli</taxon>
        <taxon>Lactobacillales</taxon>
        <taxon>Lactobacillaceae</taxon>
        <taxon>Levilactobacillus</taxon>
    </lineage>
</organism>
<dbReference type="PANTHER" id="PTHR15020">
    <property type="entry name" value="FLAVIN REDUCTASE-RELATED"/>
    <property type="match status" value="1"/>
</dbReference>
<accession>A0A0R1LPC6</accession>